<evidence type="ECO:0000256" key="1">
    <source>
        <dbReference type="ARBA" id="ARBA00001974"/>
    </source>
</evidence>
<accession>A0A0A7PTD3</accession>
<comment type="similarity">
    <text evidence="2">Belongs to the FAD-binding monooxygenase family.</text>
</comment>
<dbReference type="PANTHER" id="PTHR43872">
    <property type="entry name" value="MONOOXYGENASE, PUTATIVE (AFU_ORTHOLOGUE AFUA_8G02570)-RELATED"/>
    <property type="match status" value="1"/>
</dbReference>
<keyword evidence="7 9" id="KW-0503">Monooxygenase</keyword>
<dbReference type="AlphaFoldDB" id="A0A0A7PTD3"/>
<keyword evidence="6" id="KW-0560">Oxidoreductase</keyword>
<dbReference type="Proteomes" id="UP000030907">
    <property type="component" value="Chromosome"/>
</dbReference>
<evidence type="ECO:0000313" key="10">
    <source>
        <dbReference type="Proteomes" id="UP000030907"/>
    </source>
</evidence>
<comment type="cofactor">
    <cofactor evidence="1">
        <name>FAD</name>
        <dbReference type="ChEBI" id="CHEBI:57692"/>
    </cofactor>
</comment>
<evidence type="ECO:0000256" key="5">
    <source>
        <dbReference type="ARBA" id="ARBA00022857"/>
    </source>
</evidence>
<keyword evidence="3" id="KW-0285">Flavoprotein</keyword>
<dbReference type="GO" id="GO:0004497">
    <property type="term" value="F:monooxygenase activity"/>
    <property type="evidence" value="ECO:0007669"/>
    <property type="project" value="UniProtKB-KW"/>
</dbReference>
<evidence type="ECO:0000259" key="8">
    <source>
        <dbReference type="Pfam" id="PF07992"/>
    </source>
</evidence>
<dbReference type="OrthoDB" id="312624at2"/>
<dbReference type="InterPro" id="IPR023753">
    <property type="entry name" value="FAD/NAD-binding_dom"/>
</dbReference>
<evidence type="ECO:0000256" key="7">
    <source>
        <dbReference type="ARBA" id="ARBA00023033"/>
    </source>
</evidence>
<gene>
    <name evidence="9" type="ORF">SKP52_22470</name>
</gene>
<sequence>MAETRNRADPGQPRPIHVDVLIVGAGISGIGSAYHLQQQCPGKSYAILEAKPTFGGTWETHKYPGVRSDSDLYTFGYRFKPWVGAPIASGAEILKYMGEVIEENEIGVHIHYGHRITACHWSSTTNRWTIEAVRASDGAAVTFTAGFLWMCQGYYDHEKPYIPDWPGLSNYEGQFIHAQLWDPAIDYAGKRILVIGSGATAATIVPAFAEKAAHVTMLQRSPTYFYCSENRNELADRLREVGIDEPTVHRVVRAQIMHDQDLMTRRCQSEPDAVFEDLKALIRAYSGDPDFVFEPHFTPKYRPWQQRLAFCPDGDIFKAATQGKLTVVTDMIDHFTATGVRTAGGEAIEADIIVAATGFNLSVMGGIPFDIDGAPVDWAQTITYRGMMMTGVPNLTWVMGYFRASWTLRVDMMGDFVCNLLNHMEDIGAKRVEVALRPEDEGMQILPWIEEDNFNPGYLMRGLDAMPRRGDKPEWRHNQDYWAEKDAFPRIDLRGAEFVYDGERPALSARTGTEIAA</sequence>
<name>A0A0A7PTD3_9SPHN</name>
<evidence type="ECO:0000313" key="9">
    <source>
        <dbReference type="EMBL" id="AJA11342.1"/>
    </source>
</evidence>
<reference evidence="9 10" key="1">
    <citation type="journal article" date="2015" name="Int. J. Syst. Evol. Microbiol.">
        <title>Description of Sphingopyxis fribergensis sp. nov. - a soil bacterium with the ability to degrade styrene and phenylacetic acid.</title>
        <authorList>
            <person name="Oelschlagel M."/>
            <person name="Ruckert C."/>
            <person name="Kalinowski J."/>
            <person name="Schmidt G."/>
            <person name="Schlomann M."/>
            <person name="Tischler D."/>
        </authorList>
    </citation>
    <scope>NUCLEOTIDE SEQUENCE [LARGE SCALE GENOMIC DNA]</scope>
    <source>
        <strain evidence="9 10">Kp5.2</strain>
    </source>
</reference>
<dbReference type="PRINTS" id="PR00411">
    <property type="entry name" value="PNDRDTASEI"/>
</dbReference>
<protein>
    <submittedName>
        <fullName evidence="9">Flavin-containing monooxygenase FMO</fullName>
    </submittedName>
</protein>
<dbReference type="EMBL" id="CP009122">
    <property type="protein sequence ID" value="AJA11342.1"/>
    <property type="molecule type" value="Genomic_DNA"/>
</dbReference>
<keyword evidence="5" id="KW-0521">NADP</keyword>
<dbReference type="Gene3D" id="3.50.50.60">
    <property type="entry name" value="FAD/NAD(P)-binding domain"/>
    <property type="match status" value="2"/>
</dbReference>
<evidence type="ECO:0000256" key="3">
    <source>
        <dbReference type="ARBA" id="ARBA00022630"/>
    </source>
</evidence>
<feature type="domain" description="FAD/NAD(P)-binding" evidence="8">
    <location>
        <begin position="19"/>
        <end position="257"/>
    </location>
</feature>
<keyword evidence="10" id="KW-1185">Reference proteome</keyword>
<evidence type="ECO:0000256" key="2">
    <source>
        <dbReference type="ARBA" id="ARBA00010139"/>
    </source>
</evidence>
<dbReference type="InterPro" id="IPR051820">
    <property type="entry name" value="FAD-binding_MO"/>
</dbReference>
<dbReference type="STRING" id="1515612.SKP52_22470"/>
<dbReference type="FunFam" id="3.50.50.60:FF:000228">
    <property type="entry name" value="FAD-containing monooxygenase EthA"/>
    <property type="match status" value="1"/>
</dbReference>
<evidence type="ECO:0000256" key="4">
    <source>
        <dbReference type="ARBA" id="ARBA00022827"/>
    </source>
</evidence>
<dbReference type="PANTHER" id="PTHR43872:SF1">
    <property type="entry name" value="MONOOXYGENASE, PUTATIVE (AFU_ORTHOLOGUE AFUA_8G02570)-RELATED"/>
    <property type="match status" value="1"/>
</dbReference>
<keyword evidence="4" id="KW-0274">FAD</keyword>
<dbReference type="SUPFAM" id="SSF51905">
    <property type="entry name" value="FAD/NAD(P)-binding domain"/>
    <property type="match status" value="1"/>
</dbReference>
<proteinExistence type="inferred from homology"/>
<dbReference type="HOGENOM" id="CLU_032067_2_0_5"/>
<dbReference type="KEGG" id="sphk:SKP52_22470"/>
<organism evidence="9 10">
    <name type="scientific">Sphingopyxis fribergensis</name>
    <dbReference type="NCBI Taxonomy" id="1515612"/>
    <lineage>
        <taxon>Bacteria</taxon>
        <taxon>Pseudomonadati</taxon>
        <taxon>Pseudomonadota</taxon>
        <taxon>Alphaproteobacteria</taxon>
        <taxon>Sphingomonadales</taxon>
        <taxon>Sphingomonadaceae</taxon>
        <taxon>Sphingopyxis</taxon>
    </lineage>
</organism>
<dbReference type="RefSeq" id="WP_052208739.1">
    <property type="nucleotide sequence ID" value="NZ_CP009122.1"/>
</dbReference>
<dbReference type="Pfam" id="PF07992">
    <property type="entry name" value="Pyr_redox_2"/>
    <property type="match status" value="1"/>
</dbReference>
<dbReference type="InterPro" id="IPR036188">
    <property type="entry name" value="FAD/NAD-bd_sf"/>
</dbReference>
<evidence type="ECO:0000256" key="6">
    <source>
        <dbReference type="ARBA" id="ARBA00023002"/>
    </source>
</evidence>